<evidence type="ECO:0000313" key="2">
    <source>
        <dbReference type="EMBL" id="DAF52326.1"/>
    </source>
</evidence>
<dbReference type="EMBL" id="BK032632">
    <property type="protein sequence ID" value="DAF52326.1"/>
    <property type="molecule type" value="Genomic_DNA"/>
</dbReference>
<evidence type="ECO:0000256" key="1">
    <source>
        <dbReference type="SAM" id="MobiDB-lite"/>
    </source>
</evidence>
<accession>A0A8S5SMZ2</accession>
<sequence length="131" mass="14786">MKKNEEVISLIENGYGFTQMLDAAKISMDELLGLMKQDEILNRKLRKRFGDERFDQEQEEAENGDPDGGEPDNAEAEQPEDGEPEQEEPKQSEAVSEIDALKAEADTLGIQYNPTIGAKKLKARIEEFKNK</sequence>
<proteinExistence type="predicted"/>
<organism evidence="2">
    <name type="scientific">Siphoviridae sp. ct7Qv4</name>
    <dbReference type="NCBI Taxonomy" id="2827786"/>
    <lineage>
        <taxon>Viruses</taxon>
        <taxon>Duplodnaviria</taxon>
        <taxon>Heunggongvirae</taxon>
        <taxon>Uroviricota</taxon>
        <taxon>Caudoviricetes</taxon>
    </lineage>
</organism>
<name>A0A8S5SMZ2_9CAUD</name>
<feature type="compositionally biased region" description="Acidic residues" evidence="1">
    <location>
        <begin position="57"/>
        <end position="86"/>
    </location>
</feature>
<feature type="region of interest" description="Disordered" evidence="1">
    <location>
        <begin position="49"/>
        <end position="113"/>
    </location>
</feature>
<reference evidence="2" key="1">
    <citation type="journal article" date="2021" name="Proc. Natl. Acad. Sci. U.S.A.">
        <title>A Catalog of Tens of Thousands of Viruses from Human Metagenomes Reveals Hidden Associations with Chronic Diseases.</title>
        <authorList>
            <person name="Tisza M.J."/>
            <person name="Buck C.B."/>
        </authorList>
    </citation>
    <scope>NUCLEOTIDE SEQUENCE</scope>
    <source>
        <strain evidence="2">Ct7Qv4</strain>
    </source>
</reference>
<protein>
    <submittedName>
        <fullName evidence="2">Tho1/MOS11 C-terminal domain</fullName>
    </submittedName>
</protein>